<dbReference type="Proteomes" id="UP000293360">
    <property type="component" value="Unassembled WGS sequence"/>
</dbReference>
<dbReference type="GO" id="GO:0010333">
    <property type="term" value="F:terpene synthase activity"/>
    <property type="evidence" value="ECO:0007669"/>
    <property type="project" value="InterPro"/>
</dbReference>
<dbReference type="PANTHER" id="PTHR31739">
    <property type="entry name" value="ENT-COPALYL DIPHOSPHATE SYNTHASE, CHLOROPLASTIC"/>
    <property type="match status" value="1"/>
</dbReference>
<dbReference type="GO" id="GO:0000287">
    <property type="term" value="F:magnesium ion binding"/>
    <property type="evidence" value="ECO:0007669"/>
    <property type="project" value="TreeGrafter"/>
</dbReference>
<protein>
    <recommendedName>
        <fullName evidence="4">Ent-kaurene synthase</fullName>
    </recommendedName>
</protein>
<keyword evidence="3" id="KW-1185">Reference proteome</keyword>
<evidence type="ECO:0008006" key="4">
    <source>
        <dbReference type="Google" id="ProtNLM"/>
    </source>
</evidence>
<dbReference type="InterPro" id="IPR050148">
    <property type="entry name" value="Terpene_synthase-like"/>
</dbReference>
<sequence length="962" mass="107746">MNASLQDQSHALLATLAAQCSAGQGFGSMSASVYDTAWLSMVRKAANSRTAGTWLFPECFEFILAQQLPSGAWESYSTPVDGILNTAAALLSLKKHIQTQPEHDDWLIRSHKAEMALKQMLYEWDMQSADQVGFEILIISLLDLLQQEGVSIDFPQLGALRAIRSAKLAKLPPSTLYQAPSTLYHSLEAFIGYIDFDRVHCWREANGSMMGSPASTAAYLMNSSIWDEEAEGYLRNVLHRANGFGHGGVPCAWPTTIFEVSWVITTFAAVGMPIGETEALVFCHLLQETLVAQKGLLGFEALHYLGRSGSVESLIHTYEASEHFITYPQERNHSFSANCNVLILLLVREDRAQQLPQIVKAARFVTNQVFKSHVKEKWHLNELYWMMLLGRAYELLFNHDEIAIKLFGLAPNLREDIPMVSLYMLMRILRVQKRDGSWDGICEVTSYGILALSSLGKLPWIQQLGNGGIIAAMALGKSFLHSKRGEWGKGEYLWVEKVTYSSDVLSEAYCLAGAFVPMPSIVQPELTPSSRSQTFFLPDKLLVGMRNSGNLLARTPLCSKIQPYALHAAEMQACFAMQALQQQLPNIFPRTAKGKDKYAFIIPLALTLCAEVHGCLVSLSGLYEMMVLSILNFHVDEYMEGIVERHFTEHLDVIRSIVRQIFTEFSPCAQNGMTNGSKECMGPTSQDSEDLGTRRNGVIQSQRDAPQDRPTFDNVRLVLHRFVAHILRHPAVVSCPTRLQTQLAFELETFLLAHITHAQDNYRLRAQWHVNGNSSANINDNGNNTVARSSPVQYHEPGRTFYHWVRSTSADHTSCPFSFIFFNCLVHAGLSKTNQVDSGVLRSARTAYLAEDACRHLASLCRMYNDFGSLGRDTDECSLNSVNFPEFFHVVERTAAPITHSNAKTELMWIAEYERRGLETAMELLEHELGSNEVVGALRLFIDLTDLYGQIYVLRDVGTRTQ</sequence>
<dbReference type="EMBL" id="QJNU01000036">
    <property type="protein sequence ID" value="RYP09462.1"/>
    <property type="molecule type" value="Genomic_DNA"/>
</dbReference>
<dbReference type="Gene3D" id="1.50.10.160">
    <property type="match status" value="1"/>
</dbReference>
<dbReference type="SUPFAM" id="SSF48239">
    <property type="entry name" value="Terpenoid cyclases/Protein prenyltransferases"/>
    <property type="match status" value="1"/>
</dbReference>
<dbReference type="PANTHER" id="PTHR31739:SF25">
    <property type="entry name" value="(E,E)-GERANYLLINALOOL SYNTHASE"/>
    <property type="match status" value="1"/>
</dbReference>
<organism evidence="2 3">
    <name type="scientific">Monosporascus ibericus</name>
    <dbReference type="NCBI Taxonomy" id="155417"/>
    <lineage>
        <taxon>Eukaryota</taxon>
        <taxon>Fungi</taxon>
        <taxon>Dikarya</taxon>
        <taxon>Ascomycota</taxon>
        <taxon>Pezizomycotina</taxon>
        <taxon>Sordariomycetes</taxon>
        <taxon>Xylariomycetidae</taxon>
        <taxon>Xylariales</taxon>
        <taxon>Xylariales incertae sedis</taxon>
        <taxon>Monosporascus</taxon>
    </lineage>
</organism>
<evidence type="ECO:0000313" key="3">
    <source>
        <dbReference type="Proteomes" id="UP000293360"/>
    </source>
</evidence>
<reference evidence="2 3" key="1">
    <citation type="submission" date="2018-06" db="EMBL/GenBank/DDBJ databases">
        <title>Complete Genomes of Monosporascus.</title>
        <authorList>
            <person name="Robinson A.J."/>
            <person name="Natvig D.O."/>
        </authorList>
    </citation>
    <scope>NUCLEOTIDE SEQUENCE [LARGE SCALE GENOMIC DNA]</scope>
    <source>
        <strain evidence="2 3">CBS 110550</strain>
    </source>
</reference>
<accession>A0A4Q4TRT9</accession>
<dbReference type="InterPro" id="IPR008930">
    <property type="entry name" value="Terpenoid_cyclase/PrenylTrfase"/>
</dbReference>
<proteinExistence type="inferred from homology"/>
<comment type="similarity">
    <text evidence="1">Belongs to the terpene synthase family.</text>
</comment>
<evidence type="ECO:0000313" key="2">
    <source>
        <dbReference type="EMBL" id="RYP09462.1"/>
    </source>
</evidence>
<gene>
    <name evidence="2" type="ORF">DL764_001287</name>
</gene>
<dbReference type="GO" id="GO:0016102">
    <property type="term" value="P:diterpenoid biosynthetic process"/>
    <property type="evidence" value="ECO:0007669"/>
    <property type="project" value="TreeGrafter"/>
</dbReference>
<name>A0A4Q4TRT9_9PEZI</name>
<dbReference type="AlphaFoldDB" id="A0A4Q4TRT9"/>
<evidence type="ECO:0000256" key="1">
    <source>
        <dbReference type="ARBA" id="ARBA00006333"/>
    </source>
</evidence>
<dbReference type="OrthoDB" id="2343925at2759"/>
<comment type="caution">
    <text evidence="2">The sequence shown here is derived from an EMBL/GenBank/DDBJ whole genome shotgun (WGS) entry which is preliminary data.</text>
</comment>
<dbReference type="STRING" id="155417.A0A4Q4TRT9"/>